<feature type="region of interest" description="Disordered" evidence="1">
    <location>
        <begin position="1"/>
        <end position="89"/>
    </location>
</feature>
<feature type="compositionally biased region" description="Basic and acidic residues" evidence="1">
    <location>
        <begin position="56"/>
        <end position="65"/>
    </location>
</feature>
<name>A0ABN9RJ44_9DINO</name>
<proteinExistence type="predicted"/>
<gene>
    <name evidence="2" type="ORF">PCOR1329_LOCUS21190</name>
</gene>
<sequence length="157" mass="17346">MQSAAPLEQGAPAVSRFTGKGKGMDDCPKPAWRGKWRRLVSPAEALDRSVQNPRAELFDPAKDDSSVPSTRPENEYLGEEPSVFGEEAENKQVGPIEQIDFQRFSSNLTALICEAASKTSDKAQAMDLAVQNIKRHIPQVAVNQDARITHNLERCTR</sequence>
<evidence type="ECO:0000256" key="1">
    <source>
        <dbReference type="SAM" id="MobiDB-lite"/>
    </source>
</evidence>
<keyword evidence="3" id="KW-1185">Reference proteome</keyword>
<comment type="caution">
    <text evidence="2">The sequence shown here is derived from an EMBL/GenBank/DDBJ whole genome shotgun (WGS) entry which is preliminary data.</text>
</comment>
<evidence type="ECO:0000313" key="2">
    <source>
        <dbReference type="EMBL" id="CAK0819113.1"/>
    </source>
</evidence>
<evidence type="ECO:0000313" key="3">
    <source>
        <dbReference type="Proteomes" id="UP001189429"/>
    </source>
</evidence>
<protein>
    <submittedName>
        <fullName evidence="2">Uncharacterized protein</fullName>
    </submittedName>
</protein>
<dbReference type="EMBL" id="CAUYUJ010006947">
    <property type="protein sequence ID" value="CAK0819113.1"/>
    <property type="molecule type" value="Genomic_DNA"/>
</dbReference>
<accession>A0ABN9RJ44</accession>
<dbReference type="Proteomes" id="UP001189429">
    <property type="component" value="Unassembled WGS sequence"/>
</dbReference>
<reference evidence="2" key="1">
    <citation type="submission" date="2023-10" db="EMBL/GenBank/DDBJ databases">
        <authorList>
            <person name="Chen Y."/>
            <person name="Shah S."/>
            <person name="Dougan E. K."/>
            <person name="Thang M."/>
            <person name="Chan C."/>
        </authorList>
    </citation>
    <scope>NUCLEOTIDE SEQUENCE [LARGE SCALE GENOMIC DNA]</scope>
</reference>
<organism evidence="2 3">
    <name type="scientific">Prorocentrum cordatum</name>
    <dbReference type="NCBI Taxonomy" id="2364126"/>
    <lineage>
        <taxon>Eukaryota</taxon>
        <taxon>Sar</taxon>
        <taxon>Alveolata</taxon>
        <taxon>Dinophyceae</taxon>
        <taxon>Prorocentrales</taxon>
        <taxon>Prorocentraceae</taxon>
        <taxon>Prorocentrum</taxon>
    </lineage>
</organism>